<accession>A0AAE1LV60</accession>
<gene>
    <name evidence="7" type="ORF">KUF71_010662</name>
</gene>
<keyword evidence="3" id="KW-0862">Zinc</keyword>
<evidence type="ECO:0000313" key="7">
    <source>
        <dbReference type="EMBL" id="KAK3931894.1"/>
    </source>
</evidence>
<dbReference type="Proteomes" id="UP001219518">
    <property type="component" value="Unassembled WGS sequence"/>
</dbReference>
<dbReference type="EMBL" id="JAHWGI010001431">
    <property type="protein sequence ID" value="KAK3931894.1"/>
    <property type="molecule type" value="Genomic_DNA"/>
</dbReference>
<dbReference type="AlphaFoldDB" id="A0AAE1LV60"/>
<dbReference type="InterPro" id="IPR046700">
    <property type="entry name" value="DUF6570"/>
</dbReference>
<dbReference type="Pfam" id="PF05485">
    <property type="entry name" value="THAP"/>
    <property type="match status" value="1"/>
</dbReference>
<protein>
    <submittedName>
        <fullName evidence="7">Transcriptional regulator SLK1</fullName>
    </submittedName>
</protein>
<evidence type="ECO:0000256" key="2">
    <source>
        <dbReference type="ARBA" id="ARBA00022771"/>
    </source>
</evidence>
<dbReference type="GO" id="GO:0008270">
    <property type="term" value="F:zinc ion binding"/>
    <property type="evidence" value="ECO:0007669"/>
    <property type="project" value="UniProtKB-KW"/>
</dbReference>
<comment type="caution">
    <text evidence="7">The sequence shown here is derived from an EMBL/GenBank/DDBJ whole genome shotgun (WGS) entry which is preliminary data.</text>
</comment>
<reference evidence="7" key="1">
    <citation type="submission" date="2021-07" db="EMBL/GenBank/DDBJ databases">
        <authorList>
            <person name="Catto M.A."/>
            <person name="Jacobson A."/>
            <person name="Kennedy G."/>
            <person name="Labadie P."/>
            <person name="Hunt B.G."/>
            <person name="Srinivasan R."/>
        </authorList>
    </citation>
    <scope>NUCLEOTIDE SEQUENCE</scope>
    <source>
        <strain evidence="7">PL_HMW_Pooled</strain>
        <tissue evidence="7">Head</tissue>
    </source>
</reference>
<evidence type="ECO:0000256" key="5">
    <source>
        <dbReference type="PROSITE-ProRule" id="PRU00309"/>
    </source>
</evidence>
<evidence type="ECO:0000313" key="8">
    <source>
        <dbReference type="Proteomes" id="UP001219518"/>
    </source>
</evidence>
<dbReference type="GO" id="GO:0003677">
    <property type="term" value="F:DNA binding"/>
    <property type="evidence" value="ECO:0007669"/>
    <property type="project" value="UniProtKB-UniRule"/>
</dbReference>
<proteinExistence type="predicted"/>
<sequence>HFTTSDYTNALKKRLKNGAVPSVKETVQEASNSTSEGQVSALQKHLKNCFATTVKESMEEASNSTFDVDVTAHCSKTYNNFGNMEATIIEETTNQSSCNNDHNYAKAICSTVEYIEHKDDIQHNQYNEDENHTIARIIKDERKVKVVLCCMQQCYNTSKEHSMFHFPKIFKTIGSHQQIDDDNLQRFIKWVIACGISQVLFLDPNKVQSKYYICDSHFHDDSFTSSDKNRLKSNAVPTENNFSLTSNALIEEYTQNIQKWIDSSFEQFDFFTKEACAFAFEEDMASLTWRICHQCNEKTMVSNLNKIHHLNKKCQHSPSECWKYSAENDMDPGEQPEELKGLTFIEEQVIARVHPIITVFKVKGHQYAYKGNVISFSQDVQEIANQLPHRVKDLNSVISIRFEQSSGTYHDFHIRQGRVRNALMWLKANNPLYSHIEISEENLQMLPQDGNVTDEILSVSMDNVSNNECSDDVLDEGDNIHQSGLPYNIILNQDDAVKKCLKWPNICNEPINEKNTPGFIPCAFPTLYP</sequence>
<keyword evidence="2 5" id="KW-0863">Zinc-finger</keyword>
<dbReference type="Pfam" id="PF20209">
    <property type="entry name" value="DUF6570"/>
    <property type="match status" value="1"/>
</dbReference>
<dbReference type="SUPFAM" id="SSF57716">
    <property type="entry name" value="Glucocorticoid receptor-like (DNA-binding domain)"/>
    <property type="match status" value="1"/>
</dbReference>
<dbReference type="PROSITE" id="PS50950">
    <property type="entry name" value="ZF_THAP"/>
    <property type="match status" value="1"/>
</dbReference>
<evidence type="ECO:0000256" key="1">
    <source>
        <dbReference type="ARBA" id="ARBA00022723"/>
    </source>
</evidence>
<reference evidence="7" key="2">
    <citation type="journal article" date="2023" name="BMC Genomics">
        <title>Pest status, molecular evolution, and epigenetic factors derived from the genome assembly of Frankliniella fusca, a thysanopteran phytovirus vector.</title>
        <authorList>
            <person name="Catto M.A."/>
            <person name="Labadie P.E."/>
            <person name="Jacobson A.L."/>
            <person name="Kennedy G.G."/>
            <person name="Srinivasan R."/>
            <person name="Hunt B.G."/>
        </authorList>
    </citation>
    <scope>NUCLEOTIDE SEQUENCE</scope>
    <source>
        <strain evidence="7">PL_HMW_Pooled</strain>
    </source>
</reference>
<dbReference type="InterPro" id="IPR006612">
    <property type="entry name" value="THAP_Znf"/>
</dbReference>
<feature type="non-terminal residue" evidence="7">
    <location>
        <position position="1"/>
    </location>
</feature>
<keyword evidence="8" id="KW-1185">Reference proteome</keyword>
<keyword evidence="4 5" id="KW-0238">DNA-binding</keyword>
<feature type="domain" description="THAP-type" evidence="6">
    <location>
        <begin position="144"/>
        <end position="240"/>
    </location>
</feature>
<evidence type="ECO:0000256" key="4">
    <source>
        <dbReference type="ARBA" id="ARBA00023125"/>
    </source>
</evidence>
<keyword evidence="1" id="KW-0479">Metal-binding</keyword>
<evidence type="ECO:0000259" key="6">
    <source>
        <dbReference type="PROSITE" id="PS50950"/>
    </source>
</evidence>
<name>A0AAE1LV60_9NEOP</name>
<organism evidence="7 8">
    <name type="scientific">Frankliniella fusca</name>
    <dbReference type="NCBI Taxonomy" id="407009"/>
    <lineage>
        <taxon>Eukaryota</taxon>
        <taxon>Metazoa</taxon>
        <taxon>Ecdysozoa</taxon>
        <taxon>Arthropoda</taxon>
        <taxon>Hexapoda</taxon>
        <taxon>Insecta</taxon>
        <taxon>Pterygota</taxon>
        <taxon>Neoptera</taxon>
        <taxon>Paraneoptera</taxon>
        <taxon>Thysanoptera</taxon>
        <taxon>Terebrantia</taxon>
        <taxon>Thripoidea</taxon>
        <taxon>Thripidae</taxon>
        <taxon>Frankliniella</taxon>
    </lineage>
</organism>
<dbReference type="SMART" id="SM00980">
    <property type="entry name" value="THAP"/>
    <property type="match status" value="1"/>
</dbReference>
<evidence type="ECO:0000256" key="3">
    <source>
        <dbReference type="ARBA" id="ARBA00022833"/>
    </source>
</evidence>